<organism evidence="2 3">
    <name type="scientific">Marchantia polymorpha</name>
    <name type="common">Common liverwort</name>
    <name type="synonym">Marchantia aquatica</name>
    <dbReference type="NCBI Taxonomy" id="3197"/>
    <lineage>
        <taxon>Eukaryota</taxon>
        <taxon>Viridiplantae</taxon>
        <taxon>Streptophyta</taxon>
        <taxon>Embryophyta</taxon>
        <taxon>Marchantiophyta</taxon>
        <taxon>Marchantiopsida</taxon>
        <taxon>Marchantiidae</taxon>
        <taxon>Marchantiales</taxon>
        <taxon>Marchantiaceae</taxon>
        <taxon>Marchantia</taxon>
    </lineage>
</organism>
<evidence type="ECO:0000313" key="2">
    <source>
        <dbReference type="EMBL" id="PTQ49160.1"/>
    </source>
</evidence>
<gene>
    <name evidence="2" type="ORF">MARPO_0003s0062</name>
</gene>
<evidence type="ECO:0000313" key="3">
    <source>
        <dbReference type="Proteomes" id="UP000244005"/>
    </source>
</evidence>
<proteinExistence type="predicted"/>
<dbReference type="EMBL" id="KZ772675">
    <property type="protein sequence ID" value="PTQ49160.1"/>
    <property type="molecule type" value="Genomic_DNA"/>
</dbReference>
<keyword evidence="3" id="KW-1185">Reference proteome</keyword>
<protein>
    <submittedName>
        <fullName evidence="2">Uncharacterized protein</fullName>
    </submittedName>
</protein>
<sequence length="73" mass="7980">MLHSMISTRTLCLVVALMLVIIHYQVAIEALPGREMIENFTGKAFSLVECACKGTFCAGRGCVCNNQCFCKCS</sequence>
<keyword evidence="1" id="KW-0732">Signal</keyword>
<accession>A0A2R6XSV1</accession>
<feature type="signal peptide" evidence="1">
    <location>
        <begin position="1"/>
        <end position="27"/>
    </location>
</feature>
<reference evidence="3" key="1">
    <citation type="journal article" date="2017" name="Cell">
        <title>Insights into land plant evolution garnered from the Marchantia polymorpha genome.</title>
        <authorList>
            <person name="Bowman J.L."/>
            <person name="Kohchi T."/>
            <person name="Yamato K.T."/>
            <person name="Jenkins J."/>
            <person name="Shu S."/>
            <person name="Ishizaki K."/>
            <person name="Yamaoka S."/>
            <person name="Nishihama R."/>
            <person name="Nakamura Y."/>
            <person name="Berger F."/>
            <person name="Adam C."/>
            <person name="Aki S.S."/>
            <person name="Althoff F."/>
            <person name="Araki T."/>
            <person name="Arteaga-Vazquez M.A."/>
            <person name="Balasubrmanian S."/>
            <person name="Barry K."/>
            <person name="Bauer D."/>
            <person name="Boehm C.R."/>
            <person name="Briginshaw L."/>
            <person name="Caballero-Perez J."/>
            <person name="Catarino B."/>
            <person name="Chen F."/>
            <person name="Chiyoda S."/>
            <person name="Chovatia M."/>
            <person name="Davies K.M."/>
            <person name="Delmans M."/>
            <person name="Demura T."/>
            <person name="Dierschke T."/>
            <person name="Dolan L."/>
            <person name="Dorantes-Acosta A.E."/>
            <person name="Eklund D.M."/>
            <person name="Florent S.N."/>
            <person name="Flores-Sandoval E."/>
            <person name="Fujiyama A."/>
            <person name="Fukuzawa H."/>
            <person name="Galik B."/>
            <person name="Grimanelli D."/>
            <person name="Grimwood J."/>
            <person name="Grossniklaus U."/>
            <person name="Hamada T."/>
            <person name="Haseloff J."/>
            <person name="Hetherington A.J."/>
            <person name="Higo A."/>
            <person name="Hirakawa Y."/>
            <person name="Hundley H.N."/>
            <person name="Ikeda Y."/>
            <person name="Inoue K."/>
            <person name="Inoue S.I."/>
            <person name="Ishida S."/>
            <person name="Jia Q."/>
            <person name="Kakita M."/>
            <person name="Kanazawa T."/>
            <person name="Kawai Y."/>
            <person name="Kawashima T."/>
            <person name="Kennedy M."/>
            <person name="Kinose K."/>
            <person name="Kinoshita T."/>
            <person name="Kohara Y."/>
            <person name="Koide E."/>
            <person name="Komatsu K."/>
            <person name="Kopischke S."/>
            <person name="Kubo M."/>
            <person name="Kyozuka J."/>
            <person name="Lagercrantz U."/>
            <person name="Lin S.S."/>
            <person name="Lindquist E."/>
            <person name="Lipzen A.M."/>
            <person name="Lu C.W."/>
            <person name="De Luna E."/>
            <person name="Martienssen R.A."/>
            <person name="Minamino N."/>
            <person name="Mizutani M."/>
            <person name="Mizutani M."/>
            <person name="Mochizuki N."/>
            <person name="Monte I."/>
            <person name="Mosher R."/>
            <person name="Nagasaki H."/>
            <person name="Nakagami H."/>
            <person name="Naramoto S."/>
            <person name="Nishitani K."/>
            <person name="Ohtani M."/>
            <person name="Okamoto T."/>
            <person name="Okumura M."/>
            <person name="Phillips J."/>
            <person name="Pollak B."/>
            <person name="Reinders A."/>
            <person name="Rovekamp M."/>
            <person name="Sano R."/>
            <person name="Sawa S."/>
            <person name="Schmid M.W."/>
            <person name="Shirakawa M."/>
            <person name="Solano R."/>
            <person name="Spunde A."/>
            <person name="Suetsugu N."/>
            <person name="Sugano S."/>
            <person name="Sugiyama A."/>
            <person name="Sun R."/>
            <person name="Suzuki Y."/>
            <person name="Takenaka M."/>
            <person name="Takezawa D."/>
            <person name="Tomogane H."/>
            <person name="Tsuzuki M."/>
            <person name="Ueda T."/>
            <person name="Umeda M."/>
            <person name="Ward J.M."/>
            <person name="Watanabe Y."/>
            <person name="Yazaki K."/>
            <person name="Yokoyama R."/>
            <person name="Yoshitake Y."/>
            <person name="Yotsui I."/>
            <person name="Zachgo S."/>
            <person name="Schmutz J."/>
        </authorList>
    </citation>
    <scope>NUCLEOTIDE SEQUENCE [LARGE SCALE GENOMIC DNA]</scope>
    <source>
        <strain evidence="3">Tak-1</strain>
    </source>
</reference>
<dbReference type="Gramene" id="Mp7g10430.1">
    <property type="protein sequence ID" value="Mp7g10430.1.cds1"/>
    <property type="gene ID" value="Mp7g10430"/>
</dbReference>
<dbReference type="AlphaFoldDB" id="A0A2R6XSV1"/>
<name>A0A2R6XSV1_MARPO</name>
<dbReference type="Proteomes" id="UP000244005">
    <property type="component" value="Unassembled WGS sequence"/>
</dbReference>
<evidence type="ECO:0000256" key="1">
    <source>
        <dbReference type="SAM" id="SignalP"/>
    </source>
</evidence>
<feature type="chain" id="PRO_5015341772" evidence="1">
    <location>
        <begin position="28"/>
        <end position="73"/>
    </location>
</feature>